<feature type="domain" description="Cytochrome b561 bacterial/Ni-hydrogenase" evidence="7">
    <location>
        <begin position="3"/>
        <end position="170"/>
    </location>
</feature>
<keyword evidence="4 6" id="KW-1133">Transmembrane helix</keyword>
<dbReference type="Pfam" id="PF01292">
    <property type="entry name" value="Ni_hydr_CYTB"/>
    <property type="match status" value="1"/>
</dbReference>
<dbReference type="PANTHER" id="PTHR30485">
    <property type="entry name" value="NI/FE-HYDROGENASE 1 B-TYPE CYTOCHROME SUBUNIT"/>
    <property type="match status" value="1"/>
</dbReference>
<dbReference type="Gene3D" id="1.20.950.20">
    <property type="entry name" value="Transmembrane di-heme cytochromes, Chain C"/>
    <property type="match status" value="1"/>
</dbReference>
<comment type="subcellular location">
    <subcellularLocation>
        <location evidence="1">Cell membrane</location>
        <topology evidence="1">Multi-pass membrane protein</topology>
    </subcellularLocation>
</comment>
<comment type="caution">
    <text evidence="8">The sequence shown here is derived from an EMBL/GenBank/DDBJ whole genome shotgun (WGS) entry which is preliminary data.</text>
</comment>
<dbReference type="GO" id="GO:0005886">
    <property type="term" value="C:plasma membrane"/>
    <property type="evidence" value="ECO:0007669"/>
    <property type="project" value="UniProtKB-SubCell"/>
</dbReference>
<dbReference type="GO" id="GO:0022904">
    <property type="term" value="P:respiratory electron transport chain"/>
    <property type="evidence" value="ECO:0007669"/>
    <property type="project" value="InterPro"/>
</dbReference>
<dbReference type="eggNOG" id="COG3658">
    <property type="taxonomic scope" value="Bacteria"/>
</dbReference>
<feature type="transmembrane region" description="Helical" evidence="6">
    <location>
        <begin position="133"/>
        <end position="156"/>
    </location>
</feature>
<evidence type="ECO:0000313" key="9">
    <source>
        <dbReference type="Proteomes" id="UP000006228"/>
    </source>
</evidence>
<evidence type="ECO:0000256" key="2">
    <source>
        <dbReference type="ARBA" id="ARBA00022475"/>
    </source>
</evidence>
<evidence type="ECO:0000259" key="7">
    <source>
        <dbReference type="Pfam" id="PF01292"/>
    </source>
</evidence>
<proteinExistence type="predicted"/>
<sequence length="208" mass="22645">MKVWDLATRVYHWLQALLFIGLMASGFSGSGPHIQLGLALFTLLIWRLIWGQVGSETSRFKQFLRSPKVVLRYLLGNEPTKPGHNPAGGWMVVAMISALLLQCISGLALAGMLDNLPFSELWLTDTLFAALESMHLGLVNVLPALIGLHVAAIVYYKLRSKPLTWAMISGVQKNGHAQLGLFFASHRRALGVLVVATSVTMAIVALSA</sequence>
<feature type="transmembrane region" description="Helical" evidence="6">
    <location>
        <begin position="34"/>
        <end position="53"/>
    </location>
</feature>
<feature type="transmembrane region" description="Helical" evidence="6">
    <location>
        <begin position="189"/>
        <end position="207"/>
    </location>
</feature>
<evidence type="ECO:0000256" key="3">
    <source>
        <dbReference type="ARBA" id="ARBA00022692"/>
    </source>
</evidence>
<evidence type="ECO:0000256" key="1">
    <source>
        <dbReference type="ARBA" id="ARBA00004651"/>
    </source>
</evidence>
<dbReference type="SUPFAM" id="SSF81342">
    <property type="entry name" value="Transmembrane di-heme cytochromes"/>
    <property type="match status" value="1"/>
</dbReference>
<organism evidence="8 9">
    <name type="scientific">Vibrio sinaloensis DSM 21326</name>
    <dbReference type="NCBI Taxonomy" id="945550"/>
    <lineage>
        <taxon>Bacteria</taxon>
        <taxon>Pseudomonadati</taxon>
        <taxon>Pseudomonadota</taxon>
        <taxon>Gammaproteobacteria</taxon>
        <taxon>Vibrionales</taxon>
        <taxon>Vibrionaceae</taxon>
        <taxon>Vibrio</taxon>
        <taxon>Vibrio oreintalis group</taxon>
    </lineage>
</organism>
<dbReference type="PANTHER" id="PTHR30485:SF2">
    <property type="entry name" value="BLL0597 PROTEIN"/>
    <property type="match status" value="1"/>
</dbReference>
<dbReference type="EMBL" id="AEVT01000006">
    <property type="protein sequence ID" value="EGA72099.1"/>
    <property type="molecule type" value="Genomic_DNA"/>
</dbReference>
<reference evidence="8 9" key="1">
    <citation type="journal article" date="2012" name="Int. J. Syst. Evol. Microbiol.">
        <title>Vibrio caribbeanicus sp. nov., isolated from the marine sponge Scleritoderma cyanea.</title>
        <authorList>
            <person name="Hoffmann M."/>
            <person name="Monday S.R."/>
            <person name="Allard M.W."/>
            <person name="Strain E.A."/>
            <person name="Whittaker P."/>
            <person name="Naum M."/>
            <person name="McCarthy P.J."/>
            <person name="Lopez J.V."/>
            <person name="Fischer M."/>
            <person name="Brown E.W."/>
        </authorList>
    </citation>
    <scope>NUCLEOTIDE SEQUENCE [LARGE SCALE GENOMIC DNA]</scope>
    <source>
        <strain evidence="9">DSMZ 21326</strain>
    </source>
</reference>
<evidence type="ECO:0000256" key="4">
    <source>
        <dbReference type="ARBA" id="ARBA00022989"/>
    </source>
</evidence>
<protein>
    <recommendedName>
        <fullName evidence="7">Cytochrome b561 bacterial/Ni-hydrogenase domain-containing protein</fullName>
    </recommendedName>
</protein>
<evidence type="ECO:0000256" key="5">
    <source>
        <dbReference type="ARBA" id="ARBA00023136"/>
    </source>
</evidence>
<dbReference type="InterPro" id="IPR051542">
    <property type="entry name" value="Hydrogenase_cytochrome"/>
</dbReference>
<feature type="transmembrane region" description="Helical" evidence="6">
    <location>
        <begin position="12"/>
        <end position="28"/>
    </location>
</feature>
<name>E8M1B9_PHOS4</name>
<keyword evidence="5 6" id="KW-0472">Membrane</keyword>
<dbReference type="AlphaFoldDB" id="E8M1B9"/>
<dbReference type="GO" id="GO:0020037">
    <property type="term" value="F:heme binding"/>
    <property type="evidence" value="ECO:0007669"/>
    <property type="project" value="TreeGrafter"/>
</dbReference>
<evidence type="ECO:0000313" key="8">
    <source>
        <dbReference type="EMBL" id="EGA72099.1"/>
    </source>
</evidence>
<dbReference type="InterPro" id="IPR016174">
    <property type="entry name" value="Di-haem_cyt_TM"/>
</dbReference>
<dbReference type="Proteomes" id="UP000006228">
    <property type="component" value="Unassembled WGS sequence"/>
</dbReference>
<gene>
    <name evidence="8" type="ORF">VISI1226_04824</name>
</gene>
<evidence type="ECO:0000256" key="6">
    <source>
        <dbReference type="SAM" id="Phobius"/>
    </source>
</evidence>
<accession>E8M1B9</accession>
<dbReference type="GeneID" id="95567468"/>
<dbReference type="OrthoDB" id="196472at2"/>
<feature type="transmembrane region" description="Helical" evidence="6">
    <location>
        <begin position="90"/>
        <end position="113"/>
    </location>
</feature>
<dbReference type="GO" id="GO:0009055">
    <property type="term" value="F:electron transfer activity"/>
    <property type="evidence" value="ECO:0007669"/>
    <property type="project" value="InterPro"/>
</dbReference>
<keyword evidence="3 6" id="KW-0812">Transmembrane</keyword>
<dbReference type="InterPro" id="IPR011577">
    <property type="entry name" value="Cyt_b561_bac/Ni-Hgenase"/>
</dbReference>
<dbReference type="RefSeq" id="WP_008072784.1">
    <property type="nucleotide sequence ID" value="NZ_AEVT01000006.1"/>
</dbReference>
<keyword evidence="2" id="KW-1003">Cell membrane</keyword>